<dbReference type="RefSeq" id="WP_202091630.1">
    <property type="nucleotide sequence ID" value="NZ_JAELVM010000002.1"/>
</dbReference>
<dbReference type="EMBL" id="JAELVM010000002">
    <property type="protein sequence ID" value="MBL1221731.1"/>
    <property type="molecule type" value="Genomic_DNA"/>
</dbReference>
<dbReference type="InterPro" id="IPR011050">
    <property type="entry name" value="Pectin_lyase_fold/virulence"/>
</dbReference>
<accession>A0ABS1QGM7</accession>
<evidence type="ECO:0000313" key="2">
    <source>
        <dbReference type="Proteomes" id="UP000661696"/>
    </source>
</evidence>
<protein>
    <recommendedName>
        <fullName evidence="3">Right handed beta helix domain-containing protein</fullName>
    </recommendedName>
</protein>
<sequence>MNTTDEIILLTDEFTGLEYSWRKTGVADSTVNNVLTKNIGTYKYERIFEVADVRWWGIKGDGTDESATLNQVFSDIKDNKKVNEVAFYGLEKVLINSTINIQRGDLIIDGKNCFISSTHETDVLLFNIDNTKDIYKANNIHIKNFLTSNVPEAQTFLKAKESHYLRVTDCRFDGMKLGFDLEECYFTKLNAIYFHGTHQAFKFYKATNAFNVTNVKIHGGGIPSEIINTTTGGNISGCSFEDASGRLLIDRSFGINITGNYFEGHNENKVDTYIKLSLSARYENVAGINIAGNLFYTGAMQAIKLDNVAGISITGNYIGTLHALNLSGNGDSTQRNINYSGNAWRYSPSLQVGIPVTQASEYIGEYDGGRANASPEWNVPVIFTPQAFHARFFEDGDHQLAATAIDAVTTANYMTHTWQTNGQKTEAYLNGSVNLLQKKYFNASEANAIPIEPFGFGSTLGTLMLQNDSGQFAMFLWQRNISTNINKGYFKQVVNDLGVTVVHDNGQITITNGGTPQYLKAELKV</sequence>
<reference evidence="1 2" key="1">
    <citation type="submission" date="2020-12" db="EMBL/GenBank/DDBJ databases">
        <title>Chryseobacterium endoalhailicus sp. nov., isolated from seed of leguminous plant.</title>
        <authorList>
            <person name="Zhang X."/>
        </authorList>
    </citation>
    <scope>NUCLEOTIDE SEQUENCE [LARGE SCALE GENOMIC DNA]</scope>
    <source>
        <strain evidence="1 2">L7</strain>
    </source>
</reference>
<evidence type="ECO:0008006" key="3">
    <source>
        <dbReference type="Google" id="ProtNLM"/>
    </source>
</evidence>
<dbReference type="SUPFAM" id="SSF51126">
    <property type="entry name" value="Pectin lyase-like"/>
    <property type="match status" value="1"/>
</dbReference>
<proteinExistence type="predicted"/>
<name>A0ABS1QGM7_9FLAO</name>
<keyword evidence="2" id="KW-1185">Reference proteome</keyword>
<organism evidence="1 2">
    <name type="scientific">Chryseobacterium endalhagicum</name>
    <dbReference type="NCBI Taxonomy" id="2797638"/>
    <lineage>
        <taxon>Bacteria</taxon>
        <taxon>Pseudomonadati</taxon>
        <taxon>Bacteroidota</taxon>
        <taxon>Flavobacteriia</taxon>
        <taxon>Flavobacteriales</taxon>
        <taxon>Weeksellaceae</taxon>
        <taxon>Chryseobacterium group</taxon>
        <taxon>Chryseobacterium</taxon>
    </lineage>
</organism>
<dbReference type="Proteomes" id="UP000661696">
    <property type="component" value="Unassembled WGS sequence"/>
</dbReference>
<comment type="caution">
    <text evidence="1">The sequence shown here is derived from an EMBL/GenBank/DDBJ whole genome shotgun (WGS) entry which is preliminary data.</text>
</comment>
<evidence type="ECO:0000313" key="1">
    <source>
        <dbReference type="EMBL" id="MBL1221731.1"/>
    </source>
</evidence>
<gene>
    <name evidence="1" type="ORF">JET18_12845</name>
</gene>